<dbReference type="GO" id="GO:0016301">
    <property type="term" value="F:kinase activity"/>
    <property type="evidence" value="ECO:0007669"/>
    <property type="project" value="UniProtKB-KW"/>
</dbReference>
<name>A0A392VZJ9_9FABA</name>
<feature type="compositionally biased region" description="Polar residues" evidence="1">
    <location>
        <begin position="1"/>
        <end position="16"/>
    </location>
</feature>
<sequence>MMQQNRSNEGTSPSIDSNHHEQHHNNVDVLYGLGDHAEELLQMLDKKA</sequence>
<comment type="caution">
    <text evidence="2">The sequence shown here is derived from an EMBL/GenBank/DDBJ whole genome shotgun (WGS) entry which is preliminary data.</text>
</comment>
<dbReference type="AlphaFoldDB" id="A0A392VZJ9"/>
<dbReference type="EMBL" id="LXQA011334169">
    <property type="protein sequence ID" value="MCI93626.1"/>
    <property type="molecule type" value="Genomic_DNA"/>
</dbReference>
<evidence type="ECO:0000313" key="2">
    <source>
        <dbReference type="EMBL" id="MCI93626.1"/>
    </source>
</evidence>
<dbReference type="Proteomes" id="UP000265520">
    <property type="component" value="Unassembled WGS sequence"/>
</dbReference>
<reference evidence="2 3" key="1">
    <citation type="journal article" date="2018" name="Front. Plant Sci.">
        <title>Red Clover (Trifolium pratense) and Zigzag Clover (T. medium) - A Picture of Genomic Similarities and Differences.</title>
        <authorList>
            <person name="Dluhosova J."/>
            <person name="Istvanek J."/>
            <person name="Nedelnik J."/>
            <person name="Repkova J."/>
        </authorList>
    </citation>
    <scope>NUCLEOTIDE SEQUENCE [LARGE SCALE GENOMIC DNA]</scope>
    <source>
        <strain evidence="3">cv. 10/8</strain>
        <tissue evidence="2">Leaf</tissue>
    </source>
</reference>
<feature type="compositionally biased region" description="Basic and acidic residues" evidence="1">
    <location>
        <begin position="17"/>
        <end position="26"/>
    </location>
</feature>
<keyword evidence="2" id="KW-0808">Transferase</keyword>
<keyword evidence="2" id="KW-0418">Kinase</keyword>
<accession>A0A392VZJ9</accession>
<organism evidence="2 3">
    <name type="scientific">Trifolium medium</name>
    <dbReference type="NCBI Taxonomy" id="97028"/>
    <lineage>
        <taxon>Eukaryota</taxon>
        <taxon>Viridiplantae</taxon>
        <taxon>Streptophyta</taxon>
        <taxon>Embryophyta</taxon>
        <taxon>Tracheophyta</taxon>
        <taxon>Spermatophyta</taxon>
        <taxon>Magnoliopsida</taxon>
        <taxon>eudicotyledons</taxon>
        <taxon>Gunneridae</taxon>
        <taxon>Pentapetalae</taxon>
        <taxon>rosids</taxon>
        <taxon>fabids</taxon>
        <taxon>Fabales</taxon>
        <taxon>Fabaceae</taxon>
        <taxon>Papilionoideae</taxon>
        <taxon>50 kb inversion clade</taxon>
        <taxon>NPAAA clade</taxon>
        <taxon>Hologalegina</taxon>
        <taxon>IRL clade</taxon>
        <taxon>Trifolieae</taxon>
        <taxon>Trifolium</taxon>
    </lineage>
</organism>
<proteinExistence type="predicted"/>
<evidence type="ECO:0000313" key="3">
    <source>
        <dbReference type="Proteomes" id="UP000265520"/>
    </source>
</evidence>
<feature type="non-terminal residue" evidence="2">
    <location>
        <position position="48"/>
    </location>
</feature>
<evidence type="ECO:0000256" key="1">
    <source>
        <dbReference type="SAM" id="MobiDB-lite"/>
    </source>
</evidence>
<protein>
    <submittedName>
        <fullName evidence="2">Putative serine/threonine-protein kinase</fullName>
    </submittedName>
</protein>
<feature type="region of interest" description="Disordered" evidence="1">
    <location>
        <begin position="1"/>
        <end position="31"/>
    </location>
</feature>
<keyword evidence="3" id="KW-1185">Reference proteome</keyword>